<gene>
    <name evidence="3" type="ORF">Goshw_003761</name>
</gene>
<evidence type="ECO:0000313" key="4">
    <source>
        <dbReference type="Proteomes" id="UP000593576"/>
    </source>
</evidence>
<evidence type="ECO:0000256" key="1">
    <source>
        <dbReference type="SAM" id="Coils"/>
    </source>
</evidence>
<dbReference type="InterPro" id="IPR056647">
    <property type="entry name" value="DUF7745"/>
</dbReference>
<keyword evidence="4" id="KW-1185">Reference proteome</keyword>
<name>A0A7J9LDV5_GOSSC</name>
<evidence type="ECO:0000313" key="3">
    <source>
        <dbReference type="EMBL" id="MBA0856833.1"/>
    </source>
</evidence>
<protein>
    <recommendedName>
        <fullName evidence="2">DUF7745 domain-containing protein</fullName>
    </recommendedName>
</protein>
<feature type="domain" description="DUF7745" evidence="2">
    <location>
        <begin position="114"/>
        <end position="169"/>
    </location>
</feature>
<reference evidence="3 4" key="1">
    <citation type="journal article" date="2019" name="Genome Biol. Evol.">
        <title>Insights into the evolution of the New World diploid cottons (Gossypium, subgenus Houzingenia) based on genome sequencing.</title>
        <authorList>
            <person name="Grover C.E."/>
            <person name="Arick M.A. 2nd"/>
            <person name="Thrash A."/>
            <person name="Conover J.L."/>
            <person name="Sanders W.S."/>
            <person name="Peterson D.G."/>
            <person name="Frelichowski J.E."/>
            <person name="Scheffler J.A."/>
            <person name="Scheffler B.E."/>
            <person name="Wendel J.F."/>
        </authorList>
    </citation>
    <scope>NUCLEOTIDE SEQUENCE [LARGE SCALE GENOMIC DNA]</scope>
    <source>
        <strain evidence="3">1</strain>
        <tissue evidence="3">Leaf</tissue>
    </source>
</reference>
<comment type="caution">
    <text evidence="3">The sequence shown here is derived from an EMBL/GenBank/DDBJ whole genome shotgun (WGS) entry which is preliminary data.</text>
</comment>
<feature type="coiled-coil region" evidence="1">
    <location>
        <begin position="232"/>
        <end position="345"/>
    </location>
</feature>
<dbReference type="AlphaFoldDB" id="A0A7J9LDV5"/>
<sequence length="596" mass="69016">MLIHIQLLNRELVMEKGFLDQVEDNAVGYMLELWDFTRISVTQNDLQKLKEYWNPAYSCFTFGKVDLGPTVEEYTTLLCCPRIQADKAYSRATNVPTFLKRLMSIMGINTKKRVDIFALSIYGLVFFPKALGHIDEAASDLFDQHDKRVAPVPTILAETFRSLCACQRTELFSVERVSGYPKARQHFGRKVNGSIGQGSLYRQHKDWLSVSLRIRLIEEHLQVIPSELEIVKQDFEKRSSELGKKIEQLEEEKMQLGLDIDVQKLEAEKMRKGKNKAEEELDSLRIDYKKLRLLMRTTGLGKTSKQWWQEIKEKKIKADQWEKKFQDARVRENALERDLLESQNENVGLRAWVVELERSRHQYSSHNSVIEWKVSLNKIEELKGKIEELENALQNCELQVELLEMNNEHWKEQFQHSQGQIMDRDHIIGEAVTQVWEVANHLQTLVVQADMLSLKYESESDQGWKLAWLLRKVKALSIRARAMDNADYLCGVDLKELSLVVDLDRLIRSAAKWYNQLSLAKINSWKDLAQAFMKQYSHNETIMLFINTLKAPFINHMLGSATKSLSDIVMSGEMIENAVRSGKINVGENAKKLAPR</sequence>
<dbReference type="OrthoDB" id="3358371at2759"/>
<feature type="coiled-coil region" evidence="1">
    <location>
        <begin position="372"/>
        <end position="413"/>
    </location>
</feature>
<accession>A0A7J9LDV5</accession>
<proteinExistence type="predicted"/>
<dbReference type="Proteomes" id="UP000593576">
    <property type="component" value="Unassembled WGS sequence"/>
</dbReference>
<dbReference type="PANTHER" id="PTHR48200">
    <property type="entry name" value="PROTEIN, PUTATIVE-RELATED"/>
    <property type="match status" value="1"/>
</dbReference>
<dbReference type="PANTHER" id="PTHR48200:SF1">
    <property type="entry name" value="AMINOTRANSFERASE-LIKE PLANT MOBILE DOMAIN-CONTAINING PROTEIN"/>
    <property type="match status" value="1"/>
</dbReference>
<keyword evidence="1" id="KW-0175">Coiled coil</keyword>
<dbReference type="Pfam" id="PF24924">
    <property type="entry name" value="DUF7745"/>
    <property type="match status" value="2"/>
</dbReference>
<feature type="domain" description="DUF7745" evidence="2">
    <location>
        <begin position="33"/>
        <end position="111"/>
    </location>
</feature>
<dbReference type="EMBL" id="JABFAF010000006">
    <property type="protein sequence ID" value="MBA0856833.1"/>
    <property type="molecule type" value="Genomic_DNA"/>
</dbReference>
<organism evidence="3 4">
    <name type="scientific">Gossypium schwendimanii</name>
    <name type="common">Cotton</name>
    <dbReference type="NCBI Taxonomy" id="34291"/>
    <lineage>
        <taxon>Eukaryota</taxon>
        <taxon>Viridiplantae</taxon>
        <taxon>Streptophyta</taxon>
        <taxon>Embryophyta</taxon>
        <taxon>Tracheophyta</taxon>
        <taxon>Spermatophyta</taxon>
        <taxon>Magnoliopsida</taxon>
        <taxon>eudicotyledons</taxon>
        <taxon>Gunneridae</taxon>
        <taxon>Pentapetalae</taxon>
        <taxon>rosids</taxon>
        <taxon>malvids</taxon>
        <taxon>Malvales</taxon>
        <taxon>Malvaceae</taxon>
        <taxon>Malvoideae</taxon>
        <taxon>Gossypium</taxon>
    </lineage>
</organism>
<evidence type="ECO:0000259" key="2">
    <source>
        <dbReference type="Pfam" id="PF24924"/>
    </source>
</evidence>